<evidence type="ECO:0000256" key="1">
    <source>
        <dbReference type="SAM" id="MobiDB-lite"/>
    </source>
</evidence>
<dbReference type="Proteomes" id="UP000234206">
    <property type="component" value="Unassembled WGS sequence"/>
</dbReference>
<evidence type="ECO:0000313" key="2">
    <source>
        <dbReference type="EMBL" id="PKZ42514.1"/>
    </source>
</evidence>
<keyword evidence="3" id="KW-1185">Reference proteome</keyword>
<protein>
    <submittedName>
        <fullName evidence="2">Uncharacterized protein</fullName>
    </submittedName>
</protein>
<feature type="region of interest" description="Disordered" evidence="1">
    <location>
        <begin position="80"/>
        <end position="99"/>
    </location>
</feature>
<sequence>MRTSNTTGVYTLPLTGSTVSGATTLSANVVQTMSGIMRTGVRGSTEPQWSRQSFNENLTITNGDHDPGVVSTSTGNGLQIHQQPDNGTGVNASTGSRNDRSATTFTFSEPLCSLSFRIRDIDAKADDFVDKVELSSPAAFTTTRGASLRGTGTPTDPWTQTRYADVSPKDDASSVLVNFAVPVQTFTVTYWNSLRVNTANRLDGDQRIFLGDLTVGIRKYVC</sequence>
<proteinExistence type="predicted"/>
<reference evidence="2 3" key="1">
    <citation type="submission" date="2017-12" db="EMBL/GenBank/DDBJ databases">
        <title>Phylogenetic diversity of female urinary microbiome.</title>
        <authorList>
            <person name="Thomas-White K."/>
            <person name="Wolfe A.J."/>
        </authorList>
    </citation>
    <scope>NUCLEOTIDE SEQUENCE [LARGE SCALE GENOMIC DNA]</scope>
    <source>
        <strain evidence="2 3">UMB1298</strain>
    </source>
</reference>
<name>A0A2I1PD32_9MICO</name>
<dbReference type="EMBL" id="PKIZ01000002">
    <property type="protein sequence ID" value="PKZ42514.1"/>
    <property type="molecule type" value="Genomic_DNA"/>
</dbReference>
<organism evidence="2 3">
    <name type="scientific">Kytococcus schroeteri</name>
    <dbReference type="NCBI Taxonomy" id="138300"/>
    <lineage>
        <taxon>Bacteria</taxon>
        <taxon>Bacillati</taxon>
        <taxon>Actinomycetota</taxon>
        <taxon>Actinomycetes</taxon>
        <taxon>Micrococcales</taxon>
        <taxon>Kytococcaceae</taxon>
        <taxon>Kytococcus</taxon>
    </lineage>
</organism>
<dbReference type="AlphaFoldDB" id="A0A2I1PD32"/>
<gene>
    <name evidence="2" type="ORF">CYJ76_01145</name>
</gene>
<evidence type="ECO:0000313" key="3">
    <source>
        <dbReference type="Proteomes" id="UP000234206"/>
    </source>
</evidence>
<accession>A0A2I1PD32</accession>
<comment type="caution">
    <text evidence="2">The sequence shown here is derived from an EMBL/GenBank/DDBJ whole genome shotgun (WGS) entry which is preliminary data.</text>
</comment>